<dbReference type="SUPFAM" id="SSF53822">
    <property type="entry name" value="Periplasmic binding protein-like I"/>
    <property type="match status" value="1"/>
</dbReference>
<evidence type="ECO:0000259" key="5">
    <source>
        <dbReference type="Pfam" id="PF13377"/>
    </source>
</evidence>
<comment type="caution">
    <text evidence="6">The sequence shown here is derived from an EMBL/GenBank/DDBJ whole genome shotgun (WGS) entry which is preliminary data.</text>
</comment>
<feature type="region of interest" description="Disordered" evidence="4">
    <location>
        <begin position="56"/>
        <end position="75"/>
    </location>
</feature>
<feature type="domain" description="Transcriptional regulator LacI/GalR-like sensor" evidence="5">
    <location>
        <begin position="10"/>
        <end position="64"/>
    </location>
</feature>
<gene>
    <name evidence="6" type="ORF">GGR30_004652</name>
</gene>
<dbReference type="EMBL" id="JACIDZ010000032">
    <property type="protein sequence ID" value="MBB4124692.1"/>
    <property type="molecule type" value="Genomic_DNA"/>
</dbReference>
<keyword evidence="2 6" id="KW-0238">DNA-binding</keyword>
<dbReference type="InterPro" id="IPR046335">
    <property type="entry name" value="LacI/GalR-like_sensor"/>
</dbReference>
<organism evidence="6 7">
    <name type="scientific">Martelella radicis</name>
    <dbReference type="NCBI Taxonomy" id="1397476"/>
    <lineage>
        <taxon>Bacteria</taxon>
        <taxon>Pseudomonadati</taxon>
        <taxon>Pseudomonadota</taxon>
        <taxon>Alphaproteobacteria</taxon>
        <taxon>Hyphomicrobiales</taxon>
        <taxon>Aurantimonadaceae</taxon>
        <taxon>Martelella</taxon>
    </lineage>
</organism>
<name>A0A7W6PDQ0_9HYPH</name>
<evidence type="ECO:0000256" key="4">
    <source>
        <dbReference type="SAM" id="MobiDB-lite"/>
    </source>
</evidence>
<feature type="compositionally biased region" description="Low complexity" evidence="4">
    <location>
        <begin position="61"/>
        <end position="75"/>
    </location>
</feature>
<evidence type="ECO:0000256" key="2">
    <source>
        <dbReference type="ARBA" id="ARBA00023125"/>
    </source>
</evidence>
<dbReference type="AlphaFoldDB" id="A0A7W6PDQ0"/>
<accession>A0A7W6PDQ0</accession>
<evidence type="ECO:0000313" key="6">
    <source>
        <dbReference type="EMBL" id="MBB4124692.1"/>
    </source>
</evidence>
<dbReference type="Pfam" id="PF13377">
    <property type="entry name" value="Peripla_BP_3"/>
    <property type="match status" value="1"/>
</dbReference>
<sequence>MMMTSPGSLPTRYASTPLTTIAYDSERLAYEAVDRLISIIKAGELVPPPRHETIERNVLIRRSTGSPRSRTSTSR</sequence>
<keyword evidence="1" id="KW-0805">Transcription regulation</keyword>
<evidence type="ECO:0000256" key="1">
    <source>
        <dbReference type="ARBA" id="ARBA00023015"/>
    </source>
</evidence>
<reference evidence="6 7" key="1">
    <citation type="submission" date="2020-08" db="EMBL/GenBank/DDBJ databases">
        <title>Genomic Encyclopedia of Type Strains, Phase IV (KMG-IV): sequencing the most valuable type-strain genomes for metagenomic binning, comparative biology and taxonomic classification.</title>
        <authorList>
            <person name="Goeker M."/>
        </authorList>
    </citation>
    <scope>NUCLEOTIDE SEQUENCE [LARGE SCALE GENOMIC DNA]</scope>
    <source>
        <strain evidence="6 7">DSM 28101</strain>
    </source>
</reference>
<keyword evidence="7" id="KW-1185">Reference proteome</keyword>
<proteinExistence type="predicted"/>
<dbReference type="InterPro" id="IPR028082">
    <property type="entry name" value="Peripla_BP_I"/>
</dbReference>
<dbReference type="GO" id="GO:0003677">
    <property type="term" value="F:DNA binding"/>
    <property type="evidence" value="ECO:0007669"/>
    <property type="project" value="UniProtKB-KW"/>
</dbReference>
<evidence type="ECO:0000256" key="3">
    <source>
        <dbReference type="ARBA" id="ARBA00023163"/>
    </source>
</evidence>
<protein>
    <submittedName>
        <fullName evidence="6">DNA-binding LacI/PurR family transcriptional regulator</fullName>
    </submittedName>
</protein>
<dbReference type="Proteomes" id="UP000530571">
    <property type="component" value="Unassembled WGS sequence"/>
</dbReference>
<keyword evidence="3" id="KW-0804">Transcription</keyword>
<evidence type="ECO:0000313" key="7">
    <source>
        <dbReference type="Proteomes" id="UP000530571"/>
    </source>
</evidence>
<dbReference type="Gene3D" id="3.40.50.2300">
    <property type="match status" value="1"/>
</dbReference>